<proteinExistence type="inferred from homology"/>
<evidence type="ECO:0000256" key="1">
    <source>
        <dbReference type="ARBA" id="ARBA00008509"/>
    </source>
</evidence>
<feature type="region of interest" description="Disordered" evidence="2">
    <location>
        <begin position="351"/>
        <end position="399"/>
    </location>
</feature>
<reference evidence="5 6" key="1">
    <citation type="journal article" date="2018" name="PLoS Pathog.">
        <title>Evolution of structural diversity of trichothecenes, a family of toxins produced by plant pathogenic and entomopathogenic fungi.</title>
        <authorList>
            <person name="Proctor R.H."/>
            <person name="McCormick S.P."/>
            <person name="Kim H.S."/>
            <person name="Cardoza R.E."/>
            <person name="Stanley A.M."/>
            <person name="Lindo L."/>
            <person name="Kelly A."/>
            <person name="Brown D.W."/>
            <person name="Lee T."/>
            <person name="Vaughan M.M."/>
            <person name="Alexander N.J."/>
            <person name="Busman M."/>
            <person name="Gutierrez S."/>
        </authorList>
    </citation>
    <scope>NUCLEOTIDE SEQUENCE [LARGE SCALE GENOMIC DNA]</scope>
    <source>
        <strain evidence="5 6">NRRL 20695</strain>
    </source>
</reference>
<organism evidence="5 6">
    <name type="scientific">Fusarium longipes</name>
    <dbReference type="NCBI Taxonomy" id="694270"/>
    <lineage>
        <taxon>Eukaryota</taxon>
        <taxon>Fungi</taxon>
        <taxon>Dikarya</taxon>
        <taxon>Ascomycota</taxon>
        <taxon>Pezizomycotina</taxon>
        <taxon>Sordariomycetes</taxon>
        <taxon>Hypocreomycetidae</taxon>
        <taxon>Hypocreales</taxon>
        <taxon>Nectriaceae</taxon>
        <taxon>Fusarium</taxon>
    </lineage>
</organism>
<evidence type="ECO:0000313" key="5">
    <source>
        <dbReference type="EMBL" id="RGP78033.1"/>
    </source>
</evidence>
<dbReference type="CDD" id="cd06466">
    <property type="entry name" value="p23_CS_SGT1_like"/>
    <property type="match status" value="1"/>
</dbReference>
<feature type="region of interest" description="Disordered" evidence="2">
    <location>
        <begin position="138"/>
        <end position="158"/>
    </location>
</feature>
<dbReference type="InterPro" id="IPR007699">
    <property type="entry name" value="SGS_dom"/>
</dbReference>
<dbReference type="PROSITE" id="PS51048">
    <property type="entry name" value="SGS"/>
    <property type="match status" value="1"/>
</dbReference>
<dbReference type="Pfam" id="PF05002">
    <property type="entry name" value="SGS"/>
    <property type="match status" value="1"/>
</dbReference>
<feature type="compositionally biased region" description="Polar residues" evidence="2">
    <location>
        <begin position="354"/>
        <end position="363"/>
    </location>
</feature>
<evidence type="ECO:0000259" key="3">
    <source>
        <dbReference type="PROSITE" id="PS51048"/>
    </source>
</evidence>
<dbReference type="SUPFAM" id="SSF48452">
    <property type="entry name" value="TPR-like"/>
    <property type="match status" value="1"/>
</dbReference>
<feature type="compositionally biased region" description="Low complexity" evidence="2">
    <location>
        <begin position="373"/>
        <end position="389"/>
    </location>
</feature>
<gene>
    <name evidence="5" type="ORF">FLONG3_3868</name>
</gene>
<protein>
    <submittedName>
        <fullName evidence="5">Uncharacterized protein</fullName>
    </submittedName>
</protein>
<evidence type="ECO:0000313" key="6">
    <source>
        <dbReference type="Proteomes" id="UP000266234"/>
    </source>
</evidence>
<feature type="region of interest" description="Disordered" evidence="2">
    <location>
        <begin position="212"/>
        <end position="237"/>
    </location>
</feature>
<dbReference type="Pfam" id="PF04969">
    <property type="entry name" value="CS"/>
    <property type="match status" value="1"/>
</dbReference>
<dbReference type="GO" id="GO:0051087">
    <property type="term" value="F:protein-folding chaperone binding"/>
    <property type="evidence" value="ECO:0007669"/>
    <property type="project" value="InterPro"/>
</dbReference>
<name>A0A395SZX5_9HYPO</name>
<dbReference type="InterPro" id="IPR008978">
    <property type="entry name" value="HSP20-like_chaperone"/>
</dbReference>
<feature type="compositionally biased region" description="Basic and acidic residues" evidence="2">
    <location>
        <begin position="390"/>
        <end position="399"/>
    </location>
</feature>
<dbReference type="InterPro" id="IPR044563">
    <property type="entry name" value="Sgt1-like"/>
</dbReference>
<feature type="domain" description="SGS" evidence="3">
    <location>
        <begin position="381"/>
        <end position="463"/>
    </location>
</feature>
<evidence type="ECO:0000256" key="2">
    <source>
        <dbReference type="SAM" id="MobiDB-lite"/>
    </source>
</evidence>
<dbReference type="InterPro" id="IPR007052">
    <property type="entry name" value="CS_dom"/>
</dbReference>
<dbReference type="PANTHER" id="PTHR45862">
    <property type="entry name" value="PROTEIN SGT1 HOMOLOG"/>
    <property type="match status" value="1"/>
</dbReference>
<keyword evidence="6" id="KW-1185">Reference proteome</keyword>
<evidence type="ECO:0000259" key="4">
    <source>
        <dbReference type="PROSITE" id="PS51203"/>
    </source>
</evidence>
<accession>A0A395SZX5</accession>
<dbReference type="OrthoDB" id="1898560at2759"/>
<dbReference type="PROSITE" id="PS51203">
    <property type="entry name" value="CS"/>
    <property type="match status" value="1"/>
</dbReference>
<dbReference type="Gene3D" id="1.25.40.10">
    <property type="entry name" value="Tetratricopeptide repeat domain"/>
    <property type="match status" value="1"/>
</dbReference>
<comment type="similarity">
    <text evidence="1">Belongs to the SGT1 family.</text>
</comment>
<dbReference type="Proteomes" id="UP000266234">
    <property type="component" value="Unassembled WGS sequence"/>
</dbReference>
<feature type="domain" description="CS" evidence="4">
    <location>
        <begin position="230"/>
        <end position="320"/>
    </location>
</feature>
<feature type="compositionally biased region" description="Polar residues" evidence="2">
    <location>
        <begin position="430"/>
        <end position="440"/>
    </location>
</feature>
<dbReference type="Gene3D" id="2.60.40.790">
    <property type="match status" value="1"/>
</dbReference>
<dbReference type="InterPro" id="IPR019734">
    <property type="entry name" value="TPR_rpt"/>
</dbReference>
<comment type="caution">
    <text evidence="5">The sequence shown here is derived from an EMBL/GenBank/DDBJ whole genome shotgun (WGS) entry which is preliminary data.</text>
</comment>
<dbReference type="SMART" id="SM00028">
    <property type="entry name" value="TPR"/>
    <property type="match status" value="2"/>
</dbReference>
<feature type="region of interest" description="Disordered" evidence="2">
    <location>
        <begin position="429"/>
        <end position="463"/>
    </location>
</feature>
<dbReference type="AlphaFoldDB" id="A0A395SZX5"/>
<dbReference type="InterPro" id="IPR011990">
    <property type="entry name" value="TPR-like_helical_dom_sf"/>
</dbReference>
<dbReference type="STRING" id="694270.A0A395SZX5"/>
<dbReference type="EMBL" id="PXOG01000080">
    <property type="protein sequence ID" value="RGP78033.1"/>
    <property type="molecule type" value="Genomic_DNA"/>
</dbReference>
<sequence length="463" mass="51931">MSYTTLAQEGLAAAEARNWDEAIAKLTTALQTSKNPQWLVTRSKALINHKKFQESLDDADLAWHMAYERNKRPLLIEAHYRRAVAYFRLGQYANADACCVYAMRLVKGFPAVEKQDPAKAKCDEQGFYKVTLKDAQEESATDDVNKPKGPMLQPQDPANFKDWRMASTLRMQILFAMEKLPEDDPARKLTTSIKPGLKELAGLEDLGMKKPDNKAHDVSQTAAKPAVVDDSPPRIQEFQNNDTMSVSIFSKKVNKDKLQVQFKDDFVSLDPIIWPNGTEGCLSFYTWGSIDSDTSTFRVTPNKVELTLKKKTRGMWKQLKKDGGNVDVVPAEASDENEKLKLLKEARKKAMDASDTSAESVASQGDEGRTDSTSKTSSESTTTHNTSSKKNWDDIGKDIDSDEEKDVNVFFKKLFKGATPEQQRAMMKSFTESNGTSLSTDWDDVKDRKVETVPPEGVEAKKW</sequence>
<dbReference type="SUPFAM" id="SSF49764">
    <property type="entry name" value="HSP20-like chaperones"/>
    <property type="match status" value="1"/>
</dbReference>